<dbReference type="PANTHER" id="PTHR34296:SF2">
    <property type="entry name" value="ABC TRANSPORTER GUANOSINE-BINDING PROTEIN NUPN"/>
    <property type="match status" value="1"/>
</dbReference>
<sequence length="374" mass="39146">MGQHLEDIVKITSRKAALGGFASLGVVTLLAGCGSAPTDDSTKSAASDFLPCMVSDAGGFDDRSFNQLSFEGMKAAAKELGVETKEAESSVETDFPSNLTSLVDADCDLITSVGYNLSAATVESATANPEVHYAIVDDLADNNFDGTTDADNIKPIIFDTVGAAFLAGYAAADTTKTGIVGTFGGMSIPSVTIFMDGFQQGVNYYNTEKGAEVKVLGWDYTTQEGSFTGGFEANEKAKSLAQGLLDQDVDVIMPVGGPIYQSAAEAIIDSKKDIALIGVDADLFVSDPTYKDMYLTSVLKGLSKGVEETVLSAEKGNFSTDPYVGTLENDGVGIAPFHNWEDKVSKTLQAELDDVKAGLIDGSITATSVSSPKQ</sequence>
<organism evidence="8 9">
    <name type="scientific">Klugiella xanthotipulae</name>
    <dbReference type="NCBI Taxonomy" id="244735"/>
    <lineage>
        <taxon>Bacteria</taxon>
        <taxon>Bacillati</taxon>
        <taxon>Actinomycetota</taxon>
        <taxon>Actinomycetes</taxon>
        <taxon>Micrococcales</taxon>
        <taxon>Microbacteriaceae</taxon>
        <taxon>Klugiella</taxon>
    </lineage>
</organism>
<evidence type="ECO:0000256" key="4">
    <source>
        <dbReference type="ARBA" id="ARBA00022729"/>
    </source>
</evidence>
<dbReference type="Pfam" id="PF02608">
    <property type="entry name" value="Bmp"/>
    <property type="match status" value="1"/>
</dbReference>
<comment type="subcellular location">
    <subcellularLocation>
        <location evidence="1">Cell membrane</location>
        <topology evidence="1">Lipid-anchor</topology>
    </subcellularLocation>
</comment>
<comment type="caution">
    <text evidence="8">The sequence shown here is derived from an EMBL/GenBank/DDBJ whole genome shotgun (WGS) entry which is preliminary data.</text>
</comment>
<keyword evidence="6" id="KW-0449">Lipoprotein</keyword>
<evidence type="ECO:0000256" key="6">
    <source>
        <dbReference type="ARBA" id="ARBA00023288"/>
    </source>
</evidence>
<feature type="domain" description="ABC transporter substrate-binding protein PnrA-like" evidence="7">
    <location>
        <begin position="53"/>
        <end position="349"/>
    </location>
</feature>
<dbReference type="Gene3D" id="3.40.50.2300">
    <property type="match status" value="2"/>
</dbReference>
<gene>
    <name evidence="8" type="ORF">FB466_1708</name>
</gene>
<accession>A0A543HYM7</accession>
<evidence type="ECO:0000313" key="9">
    <source>
        <dbReference type="Proteomes" id="UP000318331"/>
    </source>
</evidence>
<keyword evidence="4" id="KW-0732">Signal</keyword>
<evidence type="ECO:0000256" key="5">
    <source>
        <dbReference type="ARBA" id="ARBA00023136"/>
    </source>
</evidence>
<dbReference type="PANTHER" id="PTHR34296">
    <property type="entry name" value="TRANSCRIPTIONAL ACTIVATOR PROTEIN MED"/>
    <property type="match status" value="1"/>
</dbReference>
<proteinExistence type="inferred from homology"/>
<evidence type="ECO:0000256" key="1">
    <source>
        <dbReference type="ARBA" id="ARBA00004193"/>
    </source>
</evidence>
<dbReference type="AlphaFoldDB" id="A0A543HYM7"/>
<dbReference type="GO" id="GO:0005886">
    <property type="term" value="C:plasma membrane"/>
    <property type="evidence" value="ECO:0007669"/>
    <property type="project" value="UniProtKB-SubCell"/>
</dbReference>
<dbReference type="InterPro" id="IPR050957">
    <property type="entry name" value="BMP_lipoprotein"/>
</dbReference>
<dbReference type="InterPro" id="IPR003760">
    <property type="entry name" value="PnrA-like"/>
</dbReference>
<evidence type="ECO:0000256" key="2">
    <source>
        <dbReference type="ARBA" id="ARBA00008610"/>
    </source>
</evidence>
<reference evidence="8 9" key="1">
    <citation type="submission" date="2019-06" db="EMBL/GenBank/DDBJ databases">
        <title>Sequencing the genomes of 1000 actinobacteria strains.</title>
        <authorList>
            <person name="Klenk H.-P."/>
        </authorList>
    </citation>
    <scope>NUCLEOTIDE SEQUENCE [LARGE SCALE GENOMIC DNA]</scope>
    <source>
        <strain evidence="8 9">DSM 18031</strain>
    </source>
</reference>
<keyword evidence="3" id="KW-1003">Cell membrane</keyword>
<keyword evidence="5" id="KW-0472">Membrane</keyword>
<evidence type="ECO:0000259" key="7">
    <source>
        <dbReference type="Pfam" id="PF02608"/>
    </source>
</evidence>
<dbReference type="InterPro" id="IPR028082">
    <property type="entry name" value="Peripla_BP_I"/>
</dbReference>
<dbReference type="EMBL" id="VFPN01000002">
    <property type="protein sequence ID" value="TQM63446.1"/>
    <property type="molecule type" value="Genomic_DNA"/>
</dbReference>
<name>A0A543HYM7_9MICO</name>
<keyword evidence="9" id="KW-1185">Reference proteome</keyword>
<comment type="similarity">
    <text evidence="2">Belongs to the BMP lipoprotein family.</text>
</comment>
<dbReference type="CDD" id="cd06354">
    <property type="entry name" value="PBP1_PrnA-like"/>
    <property type="match status" value="1"/>
</dbReference>
<protein>
    <submittedName>
        <fullName evidence="8">Nucleoside-binding protein</fullName>
    </submittedName>
</protein>
<evidence type="ECO:0000313" key="8">
    <source>
        <dbReference type="EMBL" id="TQM63446.1"/>
    </source>
</evidence>
<dbReference type="Proteomes" id="UP000318331">
    <property type="component" value="Unassembled WGS sequence"/>
</dbReference>
<dbReference type="SUPFAM" id="SSF53822">
    <property type="entry name" value="Periplasmic binding protein-like I"/>
    <property type="match status" value="1"/>
</dbReference>
<evidence type="ECO:0000256" key="3">
    <source>
        <dbReference type="ARBA" id="ARBA00022475"/>
    </source>
</evidence>